<accession>A0A016TXN7</accession>
<evidence type="ECO:0000256" key="1">
    <source>
        <dbReference type="ARBA" id="ARBA00004141"/>
    </source>
</evidence>
<comment type="caution">
    <text evidence="7">The sequence shown here is derived from an EMBL/GenBank/DDBJ whole genome shotgun (WGS) entry which is preliminary data.</text>
</comment>
<evidence type="ECO:0000256" key="3">
    <source>
        <dbReference type="ARBA" id="ARBA00022989"/>
    </source>
</evidence>
<dbReference type="Gene3D" id="1.10.1450.10">
    <property type="entry name" value="Tetraspanin"/>
    <property type="match status" value="1"/>
</dbReference>
<feature type="transmembrane region" description="Helical" evidence="6">
    <location>
        <begin position="258"/>
        <end position="279"/>
    </location>
</feature>
<organism evidence="7 8">
    <name type="scientific">Ancylostoma ceylanicum</name>
    <dbReference type="NCBI Taxonomy" id="53326"/>
    <lineage>
        <taxon>Eukaryota</taxon>
        <taxon>Metazoa</taxon>
        <taxon>Ecdysozoa</taxon>
        <taxon>Nematoda</taxon>
        <taxon>Chromadorea</taxon>
        <taxon>Rhabditida</taxon>
        <taxon>Rhabditina</taxon>
        <taxon>Rhabditomorpha</taxon>
        <taxon>Strongyloidea</taxon>
        <taxon>Ancylostomatidae</taxon>
        <taxon>Ancylostomatinae</taxon>
        <taxon>Ancylostoma</taxon>
    </lineage>
</organism>
<keyword evidence="3 6" id="KW-1133">Transmembrane helix</keyword>
<keyword evidence="4 6" id="KW-0472">Membrane</keyword>
<comment type="subcellular location">
    <subcellularLocation>
        <location evidence="1">Membrane</location>
        <topology evidence="1">Multi-pass membrane protein</topology>
    </subcellularLocation>
</comment>
<dbReference type="STRING" id="53326.A0A016TXN7"/>
<name>A0A016TXN7_9BILA</name>
<keyword evidence="8" id="KW-1185">Reference proteome</keyword>
<dbReference type="Pfam" id="PF00335">
    <property type="entry name" value="Tetraspanin"/>
    <property type="match status" value="1"/>
</dbReference>
<sequence length="375" mass="41616">MVLLTCRATATRRRLFRNAAVWAFSGSMFCLCGCISLEIYAYVTLSRANIISLLDENLPIINRKTLGVTVMGCLVLFIQTLSINVVRGQEVVRLRATLKTATEKILTMSLAVVILLFAGVSCIVYSKNLKPAIAAGLLKTVADYDEKPEARAFIDRIQIAYNCCGINSVDDYQDLSSVDIYGIKNSLPRDKTLNDCPHEDVACLYPLSCCFSVECTQYRLAELNIEGDQFHERWYKSRGCVTALFAAYFGLLEPKFPIFLIFLALCLEIIGIAFAQLTLTGYLTLAESGLSDVDESIAWLLPFSYPGPEDIVQQLTDWAAQLYIDKEEAEQKEIEAVDQKEIDKGLSGPSRPNTPATRMVARGIKTGSYEEISGE</sequence>
<reference evidence="8" key="1">
    <citation type="journal article" date="2015" name="Nat. Genet.">
        <title>The genome and transcriptome of the zoonotic hookworm Ancylostoma ceylanicum identify infection-specific gene families.</title>
        <authorList>
            <person name="Schwarz E.M."/>
            <person name="Hu Y."/>
            <person name="Antoshechkin I."/>
            <person name="Miller M.M."/>
            <person name="Sternberg P.W."/>
            <person name="Aroian R.V."/>
        </authorList>
    </citation>
    <scope>NUCLEOTIDE SEQUENCE</scope>
    <source>
        <strain evidence="8">HY135</strain>
    </source>
</reference>
<feature type="region of interest" description="Disordered" evidence="5">
    <location>
        <begin position="340"/>
        <end position="359"/>
    </location>
</feature>
<evidence type="ECO:0000313" key="8">
    <source>
        <dbReference type="Proteomes" id="UP000024635"/>
    </source>
</evidence>
<feature type="transmembrane region" description="Helical" evidence="6">
    <location>
        <begin position="66"/>
        <end position="85"/>
    </location>
</feature>
<dbReference type="SUPFAM" id="SSF48652">
    <property type="entry name" value="Tetraspanin"/>
    <property type="match status" value="1"/>
</dbReference>
<dbReference type="Proteomes" id="UP000024635">
    <property type="component" value="Unassembled WGS sequence"/>
</dbReference>
<gene>
    <name evidence="7" type="primary">Acey_s0070.g494</name>
    <name evidence="7" type="synonym">Acey-tsp-18</name>
    <name evidence="7" type="ORF">Y032_0070g494</name>
</gene>
<evidence type="ECO:0008006" key="9">
    <source>
        <dbReference type="Google" id="ProtNLM"/>
    </source>
</evidence>
<protein>
    <recommendedName>
        <fullName evidence="9">Tetraspanin</fullName>
    </recommendedName>
</protein>
<proteinExistence type="predicted"/>
<dbReference type="GO" id="GO:0016020">
    <property type="term" value="C:membrane"/>
    <property type="evidence" value="ECO:0007669"/>
    <property type="project" value="UniProtKB-SubCell"/>
</dbReference>
<evidence type="ECO:0000256" key="4">
    <source>
        <dbReference type="ARBA" id="ARBA00023136"/>
    </source>
</evidence>
<evidence type="ECO:0000256" key="2">
    <source>
        <dbReference type="ARBA" id="ARBA00022692"/>
    </source>
</evidence>
<dbReference type="OrthoDB" id="5829140at2759"/>
<dbReference type="InterPro" id="IPR018499">
    <property type="entry name" value="Tetraspanin/Peripherin"/>
</dbReference>
<evidence type="ECO:0000313" key="7">
    <source>
        <dbReference type="EMBL" id="EYC07545.1"/>
    </source>
</evidence>
<evidence type="ECO:0000256" key="6">
    <source>
        <dbReference type="SAM" id="Phobius"/>
    </source>
</evidence>
<keyword evidence="2 6" id="KW-0812">Transmembrane</keyword>
<dbReference type="AlphaFoldDB" id="A0A016TXN7"/>
<feature type="transmembrane region" description="Helical" evidence="6">
    <location>
        <begin position="20"/>
        <end position="45"/>
    </location>
</feature>
<evidence type="ECO:0000256" key="5">
    <source>
        <dbReference type="SAM" id="MobiDB-lite"/>
    </source>
</evidence>
<dbReference type="CDD" id="cd03127">
    <property type="entry name" value="tetraspanin_LEL"/>
    <property type="match status" value="1"/>
</dbReference>
<feature type="transmembrane region" description="Helical" evidence="6">
    <location>
        <begin position="105"/>
        <end position="125"/>
    </location>
</feature>
<dbReference type="InterPro" id="IPR008952">
    <property type="entry name" value="Tetraspanin_EC2_sf"/>
</dbReference>
<dbReference type="EMBL" id="JARK01001406">
    <property type="protein sequence ID" value="EYC07545.1"/>
    <property type="molecule type" value="Genomic_DNA"/>
</dbReference>